<name>A0A2P1PRZ4_9GAMM</name>
<dbReference type="AlphaFoldDB" id="A0A2P1PRZ4"/>
<feature type="transmembrane region" description="Helical" evidence="1">
    <location>
        <begin position="21"/>
        <end position="45"/>
    </location>
</feature>
<protein>
    <recommendedName>
        <fullName evidence="4">Delta-60 repeat domain-containing protein</fullName>
    </recommendedName>
</protein>
<accession>A0A2P1PRZ4</accession>
<dbReference type="RefSeq" id="WP_106891529.1">
    <property type="nucleotide sequence ID" value="NZ_CP027860.1"/>
</dbReference>
<sequence length="752" mass="77854">MTTPRDCHQGRCQRRDALYRLVQATWLAFLGLTLFWSALVAAQVLPVPVLASPNVDLTQNGQVRDLERLPNGGWLVAGNFSRVGVHNCPGIARLQADGSADTAFTPTTLLDPAQLRRIRLGTNGRTYALYTSQVLALRSDGTTDPTFTPVAVSSGSANSLAVVSDGVLVGGFFTQLLTNPVTTVSRLVKFNLDGSHNTTFAVPSGGNVLAMAAAGLDRVVAVGGFSTIGGQTRTGVALLDTSGTGGVISSFNPVLQNGGDSVFVEDVAVVGDSVYIVGRFTTVNGSPRSRAAKLSLLDGSVDPNWVVAIGGSTLNALTVDAIQNDVIISSGAAQTYANPPAAATTRLVAKASQSTGAINLAFDLNVQFPFGFTPLLSFAEGDAPTRTLVGGTFQQIGTASRFGLVQVDAAGQQDALSAHVEAFRAGVVNTLRFDPGTGRTYLAGSFRRAGNAARSFVLRLNRDGVVDAGWRPSVDERSNPGMAVAPGVGVFVAGNNGILKFDEVTGDPAPGWSNTRAVSELVVGGSALYSLESGKLLRFPLSGNGADDAGFAADVASARNLQYDPIGNTLFVVQVITVAGGGTENRLTRLDALTGAVLPAFDLRLQNNASVVGPQGYSVDGDGVWVAGNFNLVNGVTRASPARVLLGTGQLDPAVAPTTGATFNNGLLAHRGFFYGLRFLSNSAEVLRMGAGGGPMDPTWKLTANTSVLTMAGDGVRLLVGGAFENLGTENTRRLGVAAVLEADGLHANSFE</sequence>
<proteinExistence type="predicted"/>
<dbReference type="Pfam" id="PF17164">
    <property type="entry name" value="DUF5122"/>
    <property type="match status" value="3"/>
</dbReference>
<reference evidence="2 3" key="2">
    <citation type="submission" date="2018-03" db="EMBL/GenBank/DDBJ databases">
        <authorList>
            <person name="Keele B.F."/>
        </authorList>
    </citation>
    <scope>NUCLEOTIDE SEQUENCE [LARGE SCALE GENOMIC DNA]</scope>
    <source>
        <strain evidence="2 3">D13</strain>
    </source>
</reference>
<dbReference type="InterPro" id="IPR013431">
    <property type="entry name" value="Delta_60_rpt"/>
</dbReference>
<keyword evidence="1" id="KW-1133">Transmembrane helix</keyword>
<gene>
    <name evidence="2" type="ORF">C7S18_10545</name>
</gene>
<dbReference type="OrthoDB" id="5950305at2"/>
<reference evidence="2 3" key="1">
    <citation type="submission" date="2018-03" db="EMBL/GenBank/DDBJ databases">
        <title>Ahniella affigens gen. nov., sp. nov., a gammaproteobacterium isolated from sandy soil near a stream.</title>
        <authorList>
            <person name="Ko Y."/>
            <person name="Kim J.-H."/>
        </authorList>
    </citation>
    <scope>NUCLEOTIDE SEQUENCE [LARGE SCALE GENOMIC DNA]</scope>
    <source>
        <strain evidence="2 3">D13</strain>
    </source>
</reference>
<dbReference type="KEGG" id="xba:C7S18_10545"/>
<keyword evidence="1" id="KW-0472">Membrane</keyword>
<evidence type="ECO:0000313" key="2">
    <source>
        <dbReference type="EMBL" id="AVP97609.1"/>
    </source>
</evidence>
<dbReference type="Proteomes" id="UP000241074">
    <property type="component" value="Chromosome"/>
</dbReference>
<keyword evidence="3" id="KW-1185">Reference proteome</keyword>
<keyword evidence="1" id="KW-0812">Transmembrane</keyword>
<evidence type="ECO:0000313" key="3">
    <source>
        <dbReference type="Proteomes" id="UP000241074"/>
    </source>
</evidence>
<dbReference type="Gene3D" id="2.80.10.50">
    <property type="match status" value="1"/>
</dbReference>
<evidence type="ECO:0000256" key="1">
    <source>
        <dbReference type="SAM" id="Phobius"/>
    </source>
</evidence>
<organism evidence="2 3">
    <name type="scientific">Ahniella affigens</name>
    <dbReference type="NCBI Taxonomy" id="2021234"/>
    <lineage>
        <taxon>Bacteria</taxon>
        <taxon>Pseudomonadati</taxon>
        <taxon>Pseudomonadota</taxon>
        <taxon>Gammaproteobacteria</taxon>
        <taxon>Lysobacterales</taxon>
        <taxon>Rhodanobacteraceae</taxon>
        <taxon>Ahniella</taxon>
    </lineage>
</organism>
<dbReference type="EMBL" id="CP027860">
    <property type="protein sequence ID" value="AVP97609.1"/>
    <property type="molecule type" value="Genomic_DNA"/>
</dbReference>
<evidence type="ECO:0008006" key="4">
    <source>
        <dbReference type="Google" id="ProtNLM"/>
    </source>
</evidence>